<dbReference type="AlphaFoldDB" id="E5A9L8"/>
<dbReference type="EMBL" id="FP929138">
    <property type="protein sequence ID" value="CBY00359.1"/>
    <property type="molecule type" value="Genomic_DNA"/>
</dbReference>
<proteinExistence type="predicted"/>
<name>E5A9L8_LEPMJ</name>
<protein>
    <submittedName>
        <fullName evidence="1">Predicted protein</fullName>
    </submittedName>
</protein>
<dbReference type="VEuPathDB" id="FungiDB:LEMA_P014890.1"/>
<dbReference type="HOGENOM" id="CLU_2942207_0_0_1"/>
<keyword evidence="2" id="KW-1185">Reference proteome</keyword>
<dbReference type="Proteomes" id="UP000002668">
    <property type="component" value="Genome"/>
</dbReference>
<reference evidence="2" key="1">
    <citation type="journal article" date="2011" name="Nat. Commun.">
        <title>Effector diversification within compartments of the Leptosphaeria maculans genome affected by Repeat-Induced Point mutations.</title>
        <authorList>
            <person name="Rouxel T."/>
            <person name="Grandaubert J."/>
            <person name="Hane J.K."/>
            <person name="Hoede C."/>
            <person name="van de Wouw A.P."/>
            <person name="Couloux A."/>
            <person name="Dominguez V."/>
            <person name="Anthouard V."/>
            <person name="Bally P."/>
            <person name="Bourras S."/>
            <person name="Cozijnsen A.J."/>
            <person name="Ciuffetti L.M."/>
            <person name="Degrave A."/>
            <person name="Dilmaghani A."/>
            <person name="Duret L."/>
            <person name="Fudal I."/>
            <person name="Goodwin S.B."/>
            <person name="Gout L."/>
            <person name="Glaser N."/>
            <person name="Linglin J."/>
            <person name="Kema G.H.J."/>
            <person name="Lapalu N."/>
            <person name="Lawrence C.B."/>
            <person name="May K."/>
            <person name="Meyer M."/>
            <person name="Ollivier B."/>
            <person name="Poulain J."/>
            <person name="Schoch C.L."/>
            <person name="Simon A."/>
            <person name="Spatafora J.W."/>
            <person name="Stachowiak A."/>
            <person name="Turgeon B.G."/>
            <person name="Tyler B.M."/>
            <person name="Vincent D."/>
            <person name="Weissenbach J."/>
            <person name="Amselem J."/>
            <person name="Quesneville H."/>
            <person name="Oliver R.P."/>
            <person name="Wincker P."/>
            <person name="Balesdent M.-H."/>
            <person name="Howlett B.J."/>
        </authorList>
    </citation>
    <scope>NUCLEOTIDE SEQUENCE [LARGE SCALE GENOMIC DNA]</scope>
    <source>
        <strain evidence="2">JN3 / isolate v23.1.3 / race Av1-4-5-6-7-8</strain>
    </source>
</reference>
<gene>
    <name evidence="1" type="ORF">LEMA_P014890.1</name>
</gene>
<evidence type="ECO:0000313" key="2">
    <source>
        <dbReference type="Proteomes" id="UP000002668"/>
    </source>
</evidence>
<evidence type="ECO:0000313" key="1">
    <source>
        <dbReference type="EMBL" id="CBY00359.1"/>
    </source>
</evidence>
<accession>E5A9L8</accession>
<organism evidence="2">
    <name type="scientific">Leptosphaeria maculans (strain JN3 / isolate v23.1.3 / race Av1-4-5-6-7-8)</name>
    <name type="common">Blackleg fungus</name>
    <name type="synonym">Phoma lingam</name>
    <dbReference type="NCBI Taxonomy" id="985895"/>
    <lineage>
        <taxon>Eukaryota</taxon>
        <taxon>Fungi</taxon>
        <taxon>Dikarya</taxon>
        <taxon>Ascomycota</taxon>
        <taxon>Pezizomycotina</taxon>
        <taxon>Dothideomycetes</taxon>
        <taxon>Pleosporomycetidae</taxon>
        <taxon>Pleosporales</taxon>
        <taxon>Pleosporineae</taxon>
        <taxon>Leptosphaeriaceae</taxon>
        <taxon>Plenodomus</taxon>
        <taxon>Plenodomus lingam/Leptosphaeria maculans species complex</taxon>
    </lineage>
</organism>
<sequence length="60" mass="6444">MGLLCCAASTLPSYVPNGLEPFPPPPSQKMNTFLQRSRDAWIIPLVGHGCGRSGRYPGTV</sequence>
<dbReference type="InParanoid" id="E5A9L8"/>